<organism evidence="7 8">
    <name type="scientific">Periophthalmus magnuspinnatus</name>
    <dbReference type="NCBI Taxonomy" id="409849"/>
    <lineage>
        <taxon>Eukaryota</taxon>
        <taxon>Metazoa</taxon>
        <taxon>Chordata</taxon>
        <taxon>Craniata</taxon>
        <taxon>Vertebrata</taxon>
        <taxon>Euteleostomi</taxon>
        <taxon>Actinopterygii</taxon>
        <taxon>Neopterygii</taxon>
        <taxon>Teleostei</taxon>
        <taxon>Neoteleostei</taxon>
        <taxon>Acanthomorphata</taxon>
        <taxon>Gobiaria</taxon>
        <taxon>Gobiiformes</taxon>
        <taxon>Gobioidei</taxon>
        <taxon>Gobiidae</taxon>
        <taxon>Oxudercinae</taxon>
        <taxon>Periophthalmus</taxon>
    </lineage>
</organism>
<evidence type="ECO:0000313" key="7">
    <source>
        <dbReference type="Ensembl" id="ENSPMGP00000011271.1"/>
    </source>
</evidence>
<dbReference type="Pfam" id="PF25600">
    <property type="entry name" value="TRIM_CC"/>
    <property type="match status" value="1"/>
</dbReference>
<dbReference type="InterPro" id="IPR058030">
    <property type="entry name" value="TRIM8/14/16/25/29/45/65_CC"/>
</dbReference>
<dbReference type="Ensembl" id="ENSPMGT00000012021.1">
    <property type="protein sequence ID" value="ENSPMGP00000011271.1"/>
    <property type="gene ID" value="ENSPMGG00000009338.1"/>
</dbReference>
<reference evidence="7" key="2">
    <citation type="submission" date="2025-09" db="UniProtKB">
        <authorList>
            <consortium name="Ensembl"/>
        </authorList>
    </citation>
    <scope>IDENTIFICATION</scope>
</reference>
<keyword evidence="3" id="KW-0862">Zinc</keyword>
<dbReference type="PROSITE" id="PS50188">
    <property type="entry name" value="B302_SPRY"/>
    <property type="match status" value="1"/>
</dbReference>
<accession>A0A3B4A459</accession>
<feature type="region of interest" description="Disordered" evidence="5">
    <location>
        <begin position="245"/>
        <end position="266"/>
    </location>
</feature>
<dbReference type="PANTHER" id="PTHR25465:SF5">
    <property type="entry name" value="E3 UBIQUITIN_ISG15 LIGASE TRIM25-RELATED"/>
    <property type="match status" value="1"/>
</dbReference>
<dbReference type="Proteomes" id="UP000261520">
    <property type="component" value="Unplaced"/>
</dbReference>
<evidence type="ECO:0000256" key="4">
    <source>
        <dbReference type="SAM" id="Coils"/>
    </source>
</evidence>
<dbReference type="AlphaFoldDB" id="A0A3B4A459"/>
<proteinExistence type="predicted"/>
<dbReference type="InterPro" id="IPR001870">
    <property type="entry name" value="B30.2/SPRY"/>
</dbReference>
<keyword evidence="2" id="KW-0863">Zinc-finger</keyword>
<dbReference type="GO" id="GO:0005737">
    <property type="term" value="C:cytoplasm"/>
    <property type="evidence" value="ECO:0007669"/>
    <property type="project" value="UniProtKB-ARBA"/>
</dbReference>
<protein>
    <recommendedName>
        <fullName evidence="6">B30.2/SPRY domain-containing protein</fullName>
    </recommendedName>
</protein>
<dbReference type="InterPro" id="IPR006574">
    <property type="entry name" value="PRY"/>
</dbReference>
<evidence type="ECO:0000256" key="1">
    <source>
        <dbReference type="ARBA" id="ARBA00022723"/>
    </source>
</evidence>
<evidence type="ECO:0000259" key="6">
    <source>
        <dbReference type="PROSITE" id="PS50188"/>
    </source>
</evidence>
<dbReference type="InterPro" id="IPR013320">
    <property type="entry name" value="ConA-like_dom_sf"/>
</dbReference>
<feature type="domain" description="B30.2/SPRY" evidence="6">
    <location>
        <begin position="151"/>
        <end position="266"/>
    </location>
</feature>
<dbReference type="InterPro" id="IPR043136">
    <property type="entry name" value="B30.2/SPRY_sf"/>
</dbReference>
<dbReference type="InterPro" id="IPR051051">
    <property type="entry name" value="E3_ubiq-ligase_TRIM/RNF"/>
</dbReference>
<sequence>MSQLDTQDLQHKETDLKSLQQEAQDIRRSAQRAVQCSGDSFRDMAFLLDKTCSEVEQQIWSHQETQLSQVQELQDEVQQDMNELRKGISELDTLEHAEFLQLTQKTVRIHTGLRHKFEEVTPVVSALRDKLQLTLEEGLANVSQALGPDEVLPAPDEPSTREEFLKYSSEITLDPNTTSKYLSLSDGNRKATVMGVEQNYPDHPDRFTYWDQVLSRESLTGRCYWEVERSGHWVRIAVSYRDIQREGNSREKKSETQSAATASCSL</sequence>
<keyword evidence="4" id="KW-0175">Coiled coil</keyword>
<feature type="coiled-coil region" evidence="4">
    <location>
        <begin position="63"/>
        <end position="90"/>
    </location>
</feature>
<dbReference type="SUPFAM" id="SSF49899">
    <property type="entry name" value="Concanavalin A-like lectins/glucanases"/>
    <property type="match status" value="1"/>
</dbReference>
<feature type="compositionally biased region" description="Basic and acidic residues" evidence="5">
    <location>
        <begin position="245"/>
        <end position="255"/>
    </location>
</feature>
<feature type="compositionally biased region" description="Polar residues" evidence="5">
    <location>
        <begin position="256"/>
        <end position="266"/>
    </location>
</feature>
<evidence type="ECO:0000256" key="5">
    <source>
        <dbReference type="SAM" id="MobiDB-lite"/>
    </source>
</evidence>
<dbReference type="Pfam" id="PF13765">
    <property type="entry name" value="PRY"/>
    <property type="match status" value="1"/>
</dbReference>
<dbReference type="Gene3D" id="2.60.120.920">
    <property type="match status" value="1"/>
</dbReference>
<keyword evidence="8" id="KW-1185">Reference proteome</keyword>
<dbReference type="GO" id="GO:0008270">
    <property type="term" value="F:zinc ion binding"/>
    <property type="evidence" value="ECO:0007669"/>
    <property type="project" value="UniProtKB-KW"/>
</dbReference>
<evidence type="ECO:0000313" key="8">
    <source>
        <dbReference type="Proteomes" id="UP000261520"/>
    </source>
</evidence>
<dbReference type="PANTHER" id="PTHR25465">
    <property type="entry name" value="B-BOX DOMAIN CONTAINING"/>
    <property type="match status" value="1"/>
</dbReference>
<evidence type="ECO:0000256" key="2">
    <source>
        <dbReference type="ARBA" id="ARBA00022771"/>
    </source>
</evidence>
<keyword evidence="1" id="KW-0479">Metal-binding</keyword>
<evidence type="ECO:0000256" key="3">
    <source>
        <dbReference type="ARBA" id="ARBA00022833"/>
    </source>
</evidence>
<name>A0A3B4A459_9GOBI</name>
<dbReference type="SMART" id="SM00589">
    <property type="entry name" value="PRY"/>
    <property type="match status" value="1"/>
</dbReference>
<reference evidence="7" key="1">
    <citation type="submission" date="2025-08" db="UniProtKB">
        <authorList>
            <consortium name="Ensembl"/>
        </authorList>
    </citation>
    <scope>IDENTIFICATION</scope>
</reference>